<protein>
    <submittedName>
        <fullName evidence="1">ATP-dependent DNA helicase PIF1</fullName>
    </submittedName>
</protein>
<evidence type="ECO:0000313" key="2">
    <source>
        <dbReference type="Proteomes" id="UP000887116"/>
    </source>
</evidence>
<dbReference type="InterPro" id="IPR051055">
    <property type="entry name" value="PIF1_helicase"/>
</dbReference>
<comment type="caution">
    <text evidence="1">The sequence shown here is derived from an EMBL/GenBank/DDBJ whole genome shotgun (WGS) entry which is preliminary data.</text>
</comment>
<dbReference type="Proteomes" id="UP000887116">
    <property type="component" value="Unassembled WGS sequence"/>
</dbReference>
<keyword evidence="1" id="KW-0547">Nucleotide-binding</keyword>
<keyword evidence="1" id="KW-0378">Hydrolase</keyword>
<dbReference type="PANTHER" id="PTHR47642">
    <property type="entry name" value="ATP-DEPENDENT DNA HELICASE"/>
    <property type="match status" value="1"/>
</dbReference>
<proteinExistence type="predicted"/>
<dbReference type="OrthoDB" id="6415621at2759"/>
<dbReference type="CDD" id="cd18809">
    <property type="entry name" value="SF1_C_RecD"/>
    <property type="match status" value="1"/>
</dbReference>
<organism evidence="1 2">
    <name type="scientific">Trichonephila clavata</name>
    <name type="common">Joro spider</name>
    <name type="synonym">Nephila clavata</name>
    <dbReference type="NCBI Taxonomy" id="2740835"/>
    <lineage>
        <taxon>Eukaryota</taxon>
        <taxon>Metazoa</taxon>
        <taxon>Ecdysozoa</taxon>
        <taxon>Arthropoda</taxon>
        <taxon>Chelicerata</taxon>
        <taxon>Arachnida</taxon>
        <taxon>Araneae</taxon>
        <taxon>Araneomorphae</taxon>
        <taxon>Entelegynae</taxon>
        <taxon>Araneoidea</taxon>
        <taxon>Nephilidae</taxon>
        <taxon>Trichonephila</taxon>
    </lineage>
</organism>
<accession>A0A8X6FYZ7</accession>
<evidence type="ECO:0000313" key="1">
    <source>
        <dbReference type="EMBL" id="GFQ90539.1"/>
    </source>
</evidence>
<dbReference type="AlphaFoldDB" id="A0A8X6FYZ7"/>
<reference evidence="1" key="1">
    <citation type="submission" date="2020-07" db="EMBL/GenBank/DDBJ databases">
        <title>Multicomponent nature underlies the extraordinary mechanical properties of spider dragline silk.</title>
        <authorList>
            <person name="Kono N."/>
            <person name="Nakamura H."/>
            <person name="Mori M."/>
            <person name="Yoshida Y."/>
            <person name="Ohtoshi R."/>
            <person name="Malay A.D."/>
            <person name="Moran D.A.P."/>
            <person name="Tomita M."/>
            <person name="Numata K."/>
            <person name="Arakawa K."/>
        </authorList>
    </citation>
    <scope>NUCLEOTIDE SEQUENCE</scope>
</reference>
<dbReference type="GO" id="GO:0004386">
    <property type="term" value="F:helicase activity"/>
    <property type="evidence" value="ECO:0007669"/>
    <property type="project" value="UniProtKB-KW"/>
</dbReference>
<keyword evidence="1" id="KW-0067">ATP-binding</keyword>
<sequence length="118" mass="13201">MAIWVLSRVLSSHIFFRRDQVYGTDIPSVRTDFGSDGLHLIKLISIQFPAKYSYGTAERRMLPLILGWASAVHKMQGCTIDHADIYLGSLVFAAGQAYVALRRGRSLDGIRIEKLDCS</sequence>
<dbReference type="EMBL" id="BMAO01003843">
    <property type="protein sequence ID" value="GFQ90539.1"/>
    <property type="molecule type" value="Genomic_DNA"/>
</dbReference>
<name>A0A8X6FYZ7_TRICU</name>
<gene>
    <name evidence="1" type="primary">pif1</name>
    <name evidence="1" type="ORF">TNCT_6111</name>
</gene>
<keyword evidence="1" id="KW-0347">Helicase</keyword>
<dbReference type="InterPro" id="IPR027417">
    <property type="entry name" value="P-loop_NTPase"/>
</dbReference>
<dbReference type="SUPFAM" id="SSF52540">
    <property type="entry name" value="P-loop containing nucleoside triphosphate hydrolases"/>
    <property type="match status" value="1"/>
</dbReference>
<dbReference type="PANTHER" id="PTHR47642:SF7">
    <property type="entry name" value="ATP-DEPENDENT DNA HELICASE PIF1"/>
    <property type="match status" value="1"/>
</dbReference>
<keyword evidence="2" id="KW-1185">Reference proteome</keyword>